<evidence type="ECO:0000259" key="8">
    <source>
        <dbReference type="SMART" id="SM00727"/>
    </source>
</evidence>
<dbReference type="Pfam" id="PF13424">
    <property type="entry name" value="TPR_12"/>
    <property type="match status" value="1"/>
</dbReference>
<dbReference type="FunFam" id="1.25.40.10:FF:000027">
    <property type="entry name" value="stress-induced-phosphoprotein 1 isoform X1"/>
    <property type="match status" value="1"/>
</dbReference>
<dbReference type="GO" id="GO:0005737">
    <property type="term" value="C:cytoplasm"/>
    <property type="evidence" value="ECO:0007669"/>
    <property type="project" value="UniProtKB-SubCell"/>
</dbReference>
<evidence type="ECO:0000256" key="7">
    <source>
        <dbReference type="SAM" id="MobiDB-lite"/>
    </source>
</evidence>
<dbReference type="Gene3D" id="1.10.260.100">
    <property type="match status" value="2"/>
</dbReference>
<keyword evidence="10" id="KW-1185">Reference proteome</keyword>
<dbReference type="Pfam" id="PF17830">
    <property type="entry name" value="STI1-HOP_DP"/>
    <property type="match status" value="2"/>
</dbReference>
<protein>
    <submittedName>
        <fullName evidence="9">Heat shock protein sti1 homolog</fullName>
    </submittedName>
</protein>
<evidence type="ECO:0000256" key="5">
    <source>
        <dbReference type="ARBA" id="ARBA00064323"/>
    </source>
</evidence>
<evidence type="ECO:0000256" key="1">
    <source>
        <dbReference type="ARBA" id="ARBA00004496"/>
    </source>
</evidence>
<feature type="region of interest" description="Disordered" evidence="7">
    <location>
        <begin position="199"/>
        <end position="258"/>
    </location>
</feature>
<dbReference type="OrthoDB" id="2423701at2759"/>
<dbReference type="Proteomes" id="UP000703269">
    <property type="component" value="Unassembled WGS sequence"/>
</dbReference>
<dbReference type="FunFam" id="1.25.40.10:FF:000020">
    <property type="entry name" value="Stress-induced phosphoprotein 1"/>
    <property type="match status" value="1"/>
</dbReference>
<dbReference type="Pfam" id="PF13414">
    <property type="entry name" value="TPR_11"/>
    <property type="match status" value="1"/>
</dbReference>
<dbReference type="InterPro" id="IPR011990">
    <property type="entry name" value="TPR-like_helical_dom_sf"/>
</dbReference>
<feature type="repeat" description="TPR" evidence="6">
    <location>
        <begin position="428"/>
        <end position="461"/>
    </location>
</feature>
<dbReference type="GO" id="GO:0051879">
    <property type="term" value="F:Hsp90 protein binding"/>
    <property type="evidence" value="ECO:0007669"/>
    <property type="project" value="TreeGrafter"/>
</dbReference>
<accession>A0A9P3FZ11</accession>
<feature type="repeat" description="TPR" evidence="6">
    <location>
        <begin position="3"/>
        <end position="36"/>
    </location>
</feature>
<evidence type="ECO:0000256" key="2">
    <source>
        <dbReference type="ARBA" id="ARBA00022490"/>
    </source>
</evidence>
<feature type="repeat" description="TPR" evidence="6">
    <location>
        <begin position="334"/>
        <end position="367"/>
    </location>
</feature>
<dbReference type="Pfam" id="PF13181">
    <property type="entry name" value="TPR_8"/>
    <property type="match status" value="2"/>
</dbReference>
<sequence length="582" mass="64176">MSADELKAQGNKAFQAKDYDNAIDLFSKAIELDQSNFVLWSNRSAAKAGKRQYGAALEDAEQCVKINPAWSKGYARKGAALHGLRRYEEAISAYEEGLKLEDSPALRKGLQEVKDAKAADERGDGAQEFGLGKMFNDPNLLAKLAGNPRTQKHLADPAFVQKLQAIQHNPTLASQSLSQDPRFIDVLGVLMGVDMQGFSREEGSDELPPGMQKMETEPTPTSPPPQASTSTSTPAQPAPAAEAEDVEMDDEEAKAKKEAEAEKQIGAAAYKARDFPKAAEHFQKAWEAYPKDITFLTNLGAVYFEEGDYDKCIETCEKAIEEGRSLRADYKLIAKALGRIGSAFSKKGDLDTAIKYFQKSLTEHRTADILNKLREAEKVQAEAARLAYISPEKANEAREEGNALFKAGDFAGAVKAYTEAIKRDPKDPRGYNNRANAYTKLAALPEALKDAEEAIKVDPKFIKAYIRKGHVLYAMRDYTKALETAQVATDLDEEKKNTKEISDLAMKCQQALFSQRSGESEEETLERAMRDPEVAKIMGDPIMQSILQQAQQDPAALQDHMKNPAVRANIMKLVNAGIIKTR</sequence>
<keyword evidence="2" id="KW-0963">Cytoplasm</keyword>
<dbReference type="AlphaFoldDB" id="A0A9P3FZ11"/>
<feature type="repeat" description="TPR" evidence="6">
    <location>
        <begin position="259"/>
        <end position="292"/>
    </location>
</feature>
<dbReference type="FunFam" id="1.10.260.100:FF:000004">
    <property type="entry name" value="Putative stress-induced-phosphoprotein 1"/>
    <property type="match status" value="1"/>
</dbReference>
<feature type="repeat" description="TPR" evidence="6">
    <location>
        <begin position="394"/>
        <end position="427"/>
    </location>
</feature>
<evidence type="ECO:0000313" key="10">
    <source>
        <dbReference type="Proteomes" id="UP000703269"/>
    </source>
</evidence>
<evidence type="ECO:0000313" key="9">
    <source>
        <dbReference type="EMBL" id="GJE84765.1"/>
    </source>
</evidence>
<comment type="caution">
    <text evidence="9">The sequence shown here is derived from an EMBL/GenBank/DDBJ whole genome shotgun (WGS) entry which is preliminary data.</text>
</comment>
<gene>
    <name evidence="9" type="ORF">PsYK624_008410</name>
</gene>
<keyword evidence="3" id="KW-0677">Repeat</keyword>
<feature type="compositionally biased region" description="Acidic residues" evidence="7">
    <location>
        <begin position="242"/>
        <end position="252"/>
    </location>
</feature>
<dbReference type="Gene3D" id="1.25.40.10">
    <property type="entry name" value="Tetratricopeptide repeat domain"/>
    <property type="match status" value="3"/>
</dbReference>
<dbReference type="SMART" id="SM00028">
    <property type="entry name" value="TPR"/>
    <property type="match status" value="9"/>
</dbReference>
<evidence type="ECO:0000256" key="6">
    <source>
        <dbReference type="PROSITE-ProRule" id="PRU00339"/>
    </source>
</evidence>
<feature type="domain" description="STI1" evidence="8">
    <location>
        <begin position="137"/>
        <end position="176"/>
    </location>
</feature>
<evidence type="ECO:0000256" key="4">
    <source>
        <dbReference type="ARBA" id="ARBA00022803"/>
    </source>
</evidence>
<keyword evidence="4 6" id="KW-0802">TPR repeat</keyword>
<dbReference type="PANTHER" id="PTHR22904">
    <property type="entry name" value="TPR REPEAT CONTAINING PROTEIN"/>
    <property type="match status" value="1"/>
</dbReference>
<comment type="subcellular location">
    <subcellularLocation>
        <location evidence="1">Cytoplasm</location>
    </subcellularLocation>
</comment>
<dbReference type="GO" id="GO:0042030">
    <property type="term" value="F:ATPase inhibitor activity"/>
    <property type="evidence" value="ECO:0007669"/>
    <property type="project" value="UniProtKB-ARBA"/>
</dbReference>
<dbReference type="SMART" id="SM00727">
    <property type="entry name" value="STI1"/>
    <property type="match status" value="2"/>
</dbReference>
<keyword evidence="9" id="KW-0346">Stress response</keyword>
<feature type="compositionally biased region" description="Low complexity" evidence="7">
    <location>
        <begin position="227"/>
        <end position="241"/>
    </location>
</feature>
<dbReference type="SUPFAM" id="SSF48452">
    <property type="entry name" value="TPR-like"/>
    <property type="match status" value="3"/>
</dbReference>
<comment type="subunit">
    <text evidence="5">Part of a larger complex that includes HSP70, HSP90, and immunophilins.</text>
</comment>
<feature type="repeat" description="TPR" evidence="6">
    <location>
        <begin position="71"/>
        <end position="104"/>
    </location>
</feature>
<dbReference type="InterPro" id="IPR006636">
    <property type="entry name" value="STI1_HS-bd"/>
</dbReference>
<feature type="repeat" description="TPR" evidence="6">
    <location>
        <begin position="462"/>
        <end position="495"/>
    </location>
</feature>
<name>A0A9P3FZ11_9APHY</name>
<dbReference type="InterPro" id="IPR019734">
    <property type="entry name" value="TPR_rpt"/>
</dbReference>
<dbReference type="EMBL" id="BPQB01000001">
    <property type="protein sequence ID" value="GJE84765.1"/>
    <property type="molecule type" value="Genomic_DNA"/>
</dbReference>
<feature type="repeat" description="TPR" evidence="6">
    <location>
        <begin position="293"/>
        <end position="326"/>
    </location>
</feature>
<proteinExistence type="predicted"/>
<organism evidence="9 10">
    <name type="scientific">Phanerochaete sordida</name>
    <dbReference type="NCBI Taxonomy" id="48140"/>
    <lineage>
        <taxon>Eukaryota</taxon>
        <taxon>Fungi</taxon>
        <taxon>Dikarya</taxon>
        <taxon>Basidiomycota</taxon>
        <taxon>Agaricomycotina</taxon>
        <taxon>Agaricomycetes</taxon>
        <taxon>Polyporales</taxon>
        <taxon>Phanerochaetaceae</taxon>
        <taxon>Phanerochaete</taxon>
    </lineage>
</organism>
<dbReference type="PROSITE" id="PS50005">
    <property type="entry name" value="TPR"/>
    <property type="match status" value="8"/>
</dbReference>
<dbReference type="PANTHER" id="PTHR22904:SF523">
    <property type="entry name" value="STRESS-INDUCED-PHOSPHOPROTEIN 1"/>
    <property type="match status" value="1"/>
</dbReference>
<reference evidence="9 10" key="1">
    <citation type="submission" date="2021-08" db="EMBL/GenBank/DDBJ databases">
        <title>Draft Genome Sequence of Phanerochaete sordida strain YK-624.</title>
        <authorList>
            <person name="Mori T."/>
            <person name="Dohra H."/>
            <person name="Suzuki T."/>
            <person name="Kawagishi H."/>
            <person name="Hirai H."/>
        </authorList>
    </citation>
    <scope>NUCLEOTIDE SEQUENCE [LARGE SCALE GENOMIC DNA]</scope>
    <source>
        <strain evidence="9 10">YK-624</strain>
    </source>
</reference>
<dbReference type="InterPro" id="IPR041243">
    <property type="entry name" value="STI1/HOP_DP"/>
</dbReference>
<dbReference type="FunFam" id="1.25.40.10:FF:000010">
    <property type="entry name" value="Stress-induced phosphoprotein 1"/>
    <property type="match status" value="1"/>
</dbReference>
<dbReference type="FunFam" id="1.10.260.100:FF:000002">
    <property type="entry name" value="Stress-induced-phosphoprotein 1 (Hsp70/Hsp90-organizing)"/>
    <property type="match status" value="1"/>
</dbReference>
<feature type="domain" description="STI1" evidence="8">
    <location>
        <begin position="531"/>
        <end position="570"/>
    </location>
</feature>
<evidence type="ECO:0000256" key="3">
    <source>
        <dbReference type="ARBA" id="ARBA00022737"/>
    </source>
</evidence>